<proteinExistence type="predicted"/>
<sequence length="293" mass="32173">MRRWRVATASVVAAVATLALSACIITPGTFDATLDLRRDGEFTFTYNGQIYLLALAQLADAANKAETGNEEFVASTCYNDDDFEERPCTDEEIAEQRQVWESQAESRAAAAKRDSEMMSALLGGIDPTDPEAAEELAERLRRQEGWKRVDYRGDGLFEVEFSITSRMSHDFNFPTFERLPMSNSFVLANLRQGNQLRIEAPGFSTQGNGNPLQSMMTGMAGLASAYSTTGAAEETGLENMPEMQGTFRIVTDGKILANNTDEGPQAGTTGQVLEWKVNRRTQSPPMALIQLGN</sequence>
<feature type="signal peptide" evidence="1">
    <location>
        <begin position="1"/>
        <end position="21"/>
    </location>
</feature>
<keyword evidence="3" id="KW-1185">Reference proteome</keyword>
<organism evidence="2 3">
    <name type="scientific">Croceibacterium selenioxidans</name>
    <dbReference type="NCBI Taxonomy" id="2838833"/>
    <lineage>
        <taxon>Bacteria</taxon>
        <taxon>Pseudomonadati</taxon>
        <taxon>Pseudomonadota</taxon>
        <taxon>Alphaproteobacteria</taxon>
        <taxon>Sphingomonadales</taxon>
        <taxon>Erythrobacteraceae</taxon>
        <taxon>Croceibacterium</taxon>
    </lineage>
</organism>
<comment type="caution">
    <text evidence="2">The sequence shown here is derived from an EMBL/GenBank/DDBJ whole genome shotgun (WGS) entry which is preliminary data.</text>
</comment>
<evidence type="ECO:0000313" key="2">
    <source>
        <dbReference type="EMBL" id="MBT2134110.1"/>
    </source>
</evidence>
<protein>
    <recommendedName>
        <fullName evidence="4">Lipoprotein</fullName>
    </recommendedName>
</protein>
<evidence type="ECO:0008006" key="4">
    <source>
        <dbReference type="Google" id="ProtNLM"/>
    </source>
</evidence>
<gene>
    <name evidence="2" type="ORF">KK137_07170</name>
</gene>
<dbReference type="EMBL" id="JAHFVK010000001">
    <property type="protein sequence ID" value="MBT2134110.1"/>
    <property type="molecule type" value="Genomic_DNA"/>
</dbReference>
<dbReference type="PROSITE" id="PS51257">
    <property type="entry name" value="PROKAR_LIPOPROTEIN"/>
    <property type="match status" value="1"/>
</dbReference>
<feature type="chain" id="PRO_5045246245" description="Lipoprotein" evidence="1">
    <location>
        <begin position="22"/>
        <end position="293"/>
    </location>
</feature>
<name>A0ABS5W2X4_9SPHN</name>
<evidence type="ECO:0000313" key="3">
    <source>
        <dbReference type="Proteomes" id="UP000811255"/>
    </source>
</evidence>
<accession>A0ABS5W2X4</accession>
<reference evidence="2 3" key="1">
    <citation type="submission" date="2021-05" db="EMBL/GenBank/DDBJ databases">
        <title>Croceibacterium sp. LX-88 genome sequence.</title>
        <authorList>
            <person name="Luo X."/>
        </authorList>
    </citation>
    <scope>NUCLEOTIDE SEQUENCE [LARGE SCALE GENOMIC DNA]</scope>
    <source>
        <strain evidence="2 3">LX-88</strain>
    </source>
</reference>
<keyword evidence="1" id="KW-0732">Signal</keyword>
<dbReference type="Proteomes" id="UP000811255">
    <property type="component" value="Unassembled WGS sequence"/>
</dbReference>
<evidence type="ECO:0000256" key="1">
    <source>
        <dbReference type="SAM" id="SignalP"/>
    </source>
</evidence>